<organism evidence="2">
    <name type="scientific">Setaria italica</name>
    <name type="common">Foxtail millet</name>
    <name type="synonym">Panicum italicum</name>
    <dbReference type="NCBI Taxonomy" id="4555"/>
    <lineage>
        <taxon>Eukaryota</taxon>
        <taxon>Viridiplantae</taxon>
        <taxon>Streptophyta</taxon>
        <taxon>Embryophyta</taxon>
        <taxon>Tracheophyta</taxon>
        <taxon>Spermatophyta</taxon>
        <taxon>Magnoliopsida</taxon>
        <taxon>Liliopsida</taxon>
        <taxon>Poales</taxon>
        <taxon>Poaceae</taxon>
        <taxon>PACMAD clade</taxon>
        <taxon>Panicoideae</taxon>
        <taxon>Panicodae</taxon>
        <taxon>Paniceae</taxon>
        <taxon>Cenchrinae</taxon>
        <taxon>Setaria</taxon>
    </lineage>
</organism>
<sequence length="128" mass="14293">MSSGTPRLQTDPIRRRHAPGSSKEDLRLQVEERDAGRDRGTNVRRDGIVLGMASRRRISPWTTVNVVLLPGVDSIPRLLLICMASPTEFLSDPVQSVKLDTDHADHVVLPPNINSIPRIHLILHRVTN</sequence>
<reference evidence="2" key="2">
    <citation type="submission" date="2015-07" db="EMBL/GenBank/DDBJ databases">
        <authorList>
            <person name="Noorani M."/>
        </authorList>
    </citation>
    <scope>NUCLEOTIDE SEQUENCE</scope>
    <source>
        <strain evidence="2">Yugu1</strain>
    </source>
</reference>
<dbReference type="AlphaFoldDB" id="A0A368SGX2"/>
<feature type="compositionally biased region" description="Basic and acidic residues" evidence="1">
    <location>
        <begin position="22"/>
        <end position="45"/>
    </location>
</feature>
<proteinExistence type="predicted"/>
<name>A0A368SGX2_SETIT</name>
<reference evidence="2" key="1">
    <citation type="journal article" date="2012" name="Nat. Biotechnol.">
        <title>Reference genome sequence of the model plant Setaria.</title>
        <authorList>
            <person name="Bennetzen J.L."/>
            <person name="Schmutz J."/>
            <person name="Wang H."/>
            <person name="Percifield R."/>
            <person name="Hawkins J."/>
            <person name="Pontaroli A.C."/>
            <person name="Estep M."/>
            <person name="Feng L."/>
            <person name="Vaughn J.N."/>
            <person name="Grimwood J."/>
            <person name="Jenkins J."/>
            <person name="Barry K."/>
            <person name="Lindquist E."/>
            <person name="Hellsten U."/>
            <person name="Deshpande S."/>
            <person name="Wang X."/>
            <person name="Wu X."/>
            <person name="Mitros T."/>
            <person name="Triplett J."/>
            <person name="Yang X."/>
            <person name="Ye C.Y."/>
            <person name="Mauro-Herrera M."/>
            <person name="Wang L."/>
            <person name="Li P."/>
            <person name="Sharma M."/>
            <person name="Sharma R."/>
            <person name="Ronald P.C."/>
            <person name="Panaud O."/>
            <person name="Kellogg E.A."/>
            <person name="Brutnell T.P."/>
            <person name="Doust A.N."/>
            <person name="Tuskan G.A."/>
            <person name="Rokhsar D."/>
            <person name="Devos K.M."/>
        </authorList>
    </citation>
    <scope>NUCLEOTIDE SEQUENCE [LARGE SCALE GENOMIC DNA]</scope>
    <source>
        <strain evidence="2">Yugu1</strain>
    </source>
</reference>
<evidence type="ECO:0000313" key="2">
    <source>
        <dbReference type="EMBL" id="RCV41667.1"/>
    </source>
</evidence>
<gene>
    <name evidence="2" type="ORF">SETIT_9G154900v2</name>
</gene>
<accession>A0A368SGX2</accession>
<evidence type="ECO:0000256" key="1">
    <source>
        <dbReference type="SAM" id="MobiDB-lite"/>
    </source>
</evidence>
<dbReference type="EMBL" id="CM003536">
    <property type="protein sequence ID" value="RCV41667.1"/>
    <property type="molecule type" value="Genomic_DNA"/>
</dbReference>
<protein>
    <submittedName>
        <fullName evidence="2">Uncharacterized protein</fullName>
    </submittedName>
</protein>
<feature type="region of interest" description="Disordered" evidence="1">
    <location>
        <begin position="1"/>
        <end position="45"/>
    </location>
</feature>